<dbReference type="SMART" id="SM00342">
    <property type="entry name" value="HTH_ARAC"/>
    <property type="match status" value="1"/>
</dbReference>
<feature type="domain" description="HTH araC/xylS-type" evidence="5">
    <location>
        <begin position="158"/>
        <end position="256"/>
    </location>
</feature>
<feature type="domain" description="Response regulatory" evidence="6">
    <location>
        <begin position="6"/>
        <end position="123"/>
    </location>
</feature>
<dbReference type="GO" id="GO:0003700">
    <property type="term" value="F:DNA-binding transcription factor activity"/>
    <property type="evidence" value="ECO:0007669"/>
    <property type="project" value="InterPro"/>
</dbReference>
<dbReference type="SMART" id="SM00448">
    <property type="entry name" value="REC"/>
    <property type="match status" value="1"/>
</dbReference>
<evidence type="ECO:0000259" key="5">
    <source>
        <dbReference type="PROSITE" id="PS01124"/>
    </source>
</evidence>
<organism evidence="7 8">
    <name type="scientific">Paenibacillus algicola</name>
    <dbReference type="NCBI Taxonomy" id="2565926"/>
    <lineage>
        <taxon>Bacteria</taxon>
        <taxon>Bacillati</taxon>
        <taxon>Bacillota</taxon>
        <taxon>Bacilli</taxon>
        <taxon>Bacillales</taxon>
        <taxon>Paenibacillaceae</taxon>
        <taxon>Paenibacillus</taxon>
    </lineage>
</organism>
<dbReference type="GO" id="GO:0000160">
    <property type="term" value="P:phosphorelay signal transduction system"/>
    <property type="evidence" value="ECO:0007669"/>
    <property type="project" value="InterPro"/>
</dbReference>
<dbReference type="Gene3D" id="3.40.50.2300">
    <property type="match status" value="1"/>
</dbReference>
<dbReference type="InterPro" id="IPR018060">
    <property type="entry name" value="HTH_AraC"/>
</dbReference>
<name>A0A4P8XH73_9BACL</name>
<dbReference type="Pfam" id="PF00072">
    <property type="entry name" value="Response_reg"/>
    <property type="match status" value="1"/>
</dbReference>
<dbReference type="RefSeq" id="WP_138224634.1">
    <property type="nucleotide sequence ID" value="NZ_CP040396.1"/>
</dbReference>
<dbReference type="PROSITE" id="PS50110">
    <property type="entry name" value="RESPONSE_REGULATORY"/>
    <property type="match status" value="1"/>
</dbReference>
<sequence length="260" mass="30239">MREQIKILVVEDEDLTRNGVVKALLNYFGSEIIVDTAENGIEALDKFEEKEINLLITDIKMPEMDGISLLEILNQSNKECMTIVLTGHAEFEYAQKSIAYGVFDYILKPVNPKVLYESVQKAITKFSELKKMKTNLKLVEQHAGTLHPIHTSKNRIIQYITEYVMENLDKQLTLKEISELVHMNPNYLSGLFKAETGELFSEFILKIRLYKAKELLAQTDMKIYEVAEAVGYQTSRYFNRIFQEHEQKTPNEFRKLFRNN</sequence>
<dbReference type="KEGG" id="palo:E6C60_0792"/>
<keyword evidence="1" id="KW-0805">Transcription regulation</keyword>
<evidence type="ECO:0000256" key="1">
    <source>
        <dbReference type="ARBA" id="ARBA00023015"/>
    </source>
</evidence>
<keyword evidence="8" id="KW-1185">Reference proteome</keyword>
<dbReference type="SUPFAM" id="SSF46689">
    <property type="entry name" value="Homeodomain-like"/>
    <property type="match status" value="2"/>
</dbReference>
<dbReference type="PANTHER" id="PTHR43280:SF28">
    <property type="entry name" value="HTH-TYPE TRANSCRIPTIONAL ACTIVATOR RHAS"/>
    <property type="match status" value="1"/>
</dbReference>
<dbReference type="InterPro" id="IPR001789">
    <property type="entry name" value="Sig_transdc_resp-reg_receiver"/>
</dbReference>
<dbReference type="Gene3D" id="1.10.10.60">
    <property type="entry name" value="Homeodomain-like"/>
    <property type="match status" value="2"/>
</dbReference>
<dbReference type="OrthoDB" id="9788446at2"/>
<dbReference type="InterPro" id="IPR009057">
    <property type="entry name" value="Homeodomain-like_sf"/>
</dbReference>
<dbReference type="PROSITE" id="PS01124">
    <property type="entry name" value="HTH_ARAC_FAMILY_2"/>
    <property type="match status" value="1"/>
</dbReference>
<accession>A0A4P8XH73</accession>
<dbReference type="AlphaFoldDB" id="A0A4P8XH73"/>
<dbReference type="PROSITE" id="PS00041">
    <property type="entry name" value="HTH_ARAC_FAMILY_1"/>
    <property type="match status" value="1"/>
</dbReference>
<dbReference type="InterPro" id="IPR018062">
    <property type="entry name" value="HTH_AraC-typ_CS"/>
</dbReference>
<dbReference type="PANTHER" id="PTHR43280">
    <property type="entry name" value="ARAC-FAMILY TRANSCRIPTIONAL REGULATOR"/>
    <property type="match status" value="1"/>
</dbReference>
<dbReference type="Proteomes" id="UP000300879">
    <property type="component" value="Chromosome"/>
</dbReference>
<evidence type="ECO:0000256" key="3">
    <source>
        <dbReference type="ARBA" id="ARBA00023163"/>
    </source>
</evidence>
<evidence type="ECO:0000313" key="8">
    <source>
        <dbReference type="Proteomes" id="UP000300879"/>
    </source>
</evidence>
<evidence type="ECO:0000259" key="6">
    <source>
        <dbReference type="PROSITE" id="PS50110"/>
    </source>
</evidence>
<evidence type="ECO:0000256" key="4">
    <source>
        <dbReference type="PROSITE-ProRule" id="PRU00169"/>
    </source>
</evidence>
<keyword evidence="3" id="KW-0804">Transcription</keyword>
<dbReference type="EMBL" id="CP040396">
    <property type="protein sequence ID" value="QCT01513.1"/>
    <property type="molecule type" value="Genomic_DNA"/>
</dbReference>
<dbReference type="GO" id="GO:0043565">
    <property type="term" value="F:sequence-specific DNA binding"/>
    <property type="evidence" value="ECO:0007669"/>
    <property type="project" value="InterPro"/>
</dbReference>
<proteinExistence type="predicted"/>
<feature type="modified residue" description="4-aspartylphosphate" evidence="4">
    <location>
        <position position="58"/>
    </location>
</feature>
<reference evidence="7 8" key="1">
    <citation type="submission" date="2019-05" db="EMBL/GenBank/DDBJ databases">
        <authorList>
            <person name="Chen C."/>
        </authorList>
    </citation>
    <scope>NUCLEOTIDE SEQUENCE [LARGE SCALE GENOMIC DNA]</scope>
    <source>
        <strain evidence="7 8">HB172198</strain>
    </source>
</reference>
<dbReference type="InterPro" id="IPR011006">
    <property type="entry name" value="CheY-like_superfamily"/>
</dbReference>
<dbReference type="Pfam" id="PF12833">
    <property type="entry name" value="HTH_18"/>
    <property type="match status" value="1"/>
</dbReference>
<keyword evidence="4" id="KW-0597">Phosphoprotein</keyword>
<keyword evidence="2" id="KW-0238">DNA-binding</keyword>
<evidence type="ECO:0000256" key="2">
    <source>
        <dbReference type="ARBA" id="ARBA00023125"/>
    </source>
</evidence>
<evidence type="ECO:0000313" key="7">
    <source>
        <dbReference type="EMBL" id="QCT01513.1"/>
    </source>
</evidence>
<protein>
    <submittedName>
        <fullName evidence="7">Two component transcriptional regulator, AraC family</fullName>
    </submittedName>
</protein>
<dbReference type="CDD" id="cd17536">
    <property type="entry name" value="REC_YesN-like"/>
    <property type="match status" value="1"/>
</dbReference>
<dbReference type="SUPFAM" id="SSF52172">
    <property type="entry name" value="CheY-like"/>
    <property type="match status" value="1"/>
</dbReference>
<gene>
    <name evidence="7" type="ORF">E6C60_0792</name>
</gene>